<name>A0AAD1XVP8_EUPCR</name>
<sequence length="128" mass="14731">MSGWVLNKQLRTAVDEVNVLDTIFSDEKKKKLFTLETYHIVDYNQEWDKGCDNPYFPEFKTTIAKFFNTDFNTTNGFYKFEDVESGAMMTLHFKTMPFANNNTISQSHLCFMTCGLRSLMKASSSSTG</sequence>
<comment type="caution">
    <text evidence="1">The sequence shown here is derived from an EMBL/GenBank/DDBJ whole genome shotgun (WGS) entry which is preliminary data.</text>
</comment>
<proteinExistence type="predicted"/>
<evidence type="ECO:0000313" key="2">
    <source>
        <dbReference type="Proteomes" id="UP001295684"/>
    </source>
</evidence>
<reference evidence="1" key="1">
    <citation type="submission" date="2023-07" db="EMBL/GenBank/DDBJ databases">
        <authorList>
            <consortium name="AG Swart"/>
            <person name="Singh M."/>
            <person name="Singh A."/>
            <person name="Seah K."/>
            <person name="Emmerich C."/>
        </authorList>
    </citation>
    <scope>NUCLEOTIDE SEQUENCE</scope>
    <source>
        <strain evidence="1">DP1</strain>
    </source>
</reference>
<evidence type="ECO:0000313" key="1">
    <source>
        <dbReference type="EMBL" id="CAI2379827.1"/>
    </source>
</evidence>
<accession>A0AAD1XVP8</accession>
<dbReference type="Proteomes" id="UP001295684">
    <property type="component" value="Unassembled WGS sequence"/>
</dbReference>
<dbReference type="EMBL" id="CAMPGE010021697">
    <property type="protein sequence ID" value="CAI2379827.1"/>
    <property type="molecule type" value="Genomic_DNA"/>
</dbReference>
<gene>
    <name evidence="1" type="ORF">ECRASSUSDP1_LOCUS21245</name>
</gene>
<organism evidence="1 2">
    <name type="scientific">Euplotes crassus</name>
    <dbReference type="NCBI Taxonomy" id="5936"/>
    <lineage>
        <taxon>Eukaryota</taxon>
        <taxon>Sar</taxon>
        <taxon>Alveolata</taxon>
        <taxon>Ciliophora</taxon>
        <taxon>Intramacronucleata</taxon>
        <taxon>Spirotrichea</taxon>
        <taxon>Hypotrichia</taxon>
        <taxon>Euplotida</taxon>
        <taxon>Euplotidae</taxon>
        <taxon>Moneuplotes</taxon>
    </lineage>
</organism>
<keyword evidence="2" id="KW-1185">Reference proteome</keyword>
<protein>
    <submittedName>
        <fullName evidence="1">Uncharacterized protein</fullName>
    </submittedName>
</protein>
<dbReference type="AlphaFoldDB" id="A0AAD1XVP8"/>